<dbReference type="EMBL" id="JAHCMY010000001">
    <property type="protein sequence ID" value="MBS9523064.1"/>
    <property type="molecule type" value="Genomic_DNA"/>
</dbReference>
<dbReference type="Proteomes" id="UP001319104">
    <property type="component" value="Unassembled WGS sequence"/>
</dbReference>
<sequence>MKNILVLLVLLIMIRPSKTDLTVTIDNLENDKGVVRILLFNSPDGFPDNDKKAVGRAVVKIQHGRALYQFKDMADGNYAISAFHDENEDGKLNKNLLGVPQEAYGFSNNASGTFGPPSFSSAAFKVDDENDVHVMSLKK</sequence>
<dbReference type="RefSeq" id="WP_213943931.1">
    <property type="nucleotide sequence ID" value="NZ_JAHCMY010000001.1"/>
</dbReference>
<dbReference type="InterPro" id="IPR018673">
    <property type="entry name" value="DUF2141"/>
</dbReference>
<comment type="caution">
    <text evidence="1">The sequence shown here is derived from an EMBL/GenBank/DDBJ whole genome shotgun (WGS) entry which is preliminary data.</text>
</comment>
<keyword evidence="2" id="KW-1185">Reference proteome</keyword>
<protein>
    <submittedName>
        <fullName evidence="1">DUF2141 domain-containing protein</fullName>
    </submittedName>
</protein>
<proteinExistence type="predicted"/>
<evidence type="ECO:0000313" key="1">
    <source>
        <dbReference type="EMBL" id="MBS9523064.1"/>
    </source>
</evidence>
<name>A0AAP2CGE6_9BACT</name>
<accession>A0AAP2CGE6</accession>
<organism evidence="1 2">
    <name type="scientific">Litoribacter ruber</name>
    <dbReference type="NCBI Taxonomy" id="702568"/>
    <lineage>
        <taxon>Bacteria</taxon>
        <taxon>Pseudomonadati</taxon>
        <taxon>Bacteroidota</taxon>
        <taxon>Cytophagia</taxon>
        <taxon>Cytophagales</taxon>
        <taxon>Cyclobacteriaceae</taxon>
        <taxon>Litoribacter</taxon>
    </lineage>
</organism>
<evidence type="ECO:0000313" key="2">
    <source>
        <dbReference type="Proteomes" id="UP001319104"/>
    </source>
</evidence>
<gene>
    <name evidence="1" type="ORF">KI659_03450</name>
</gene>
<reference evidence="1 2" key="1">
    <citation type="submission" date="2021-05" db="EMBL/GenBank/DDBJ databases">
        <authorList>
            <person name="Zhang Z.D."/>
            <person name="Osman G."/>
        </authorList>
    </citation>
    <scope>NUCLEOTIDE SEQUENCE [LARGE SCALE GENOMIC DNA]</scope>
    <source>
        <strain evidence="1 2">KCTC 32217</strain>
    </source>
</reference>
<dbReference type="Pfam" id="PF09912">
    <property type="entry name" value="DUF2141"/>
    <property type="match status" value="1"/>
</dbReference>
<dbReference type="AlphaFoldDB" id="A0AAP2CGE6"/>